<feature type="compositionally biased region" description="Basic and acidic residues" evidence="1">
    <location>
        <begin position="53"/>
        <end position="73"/>
    </location>
</feature>
<dbReference type="EMBL" id="JAAIUW010000003">
    <property type="protein sequence ID" value="KAF7838450.1"/>
    <property type="molecule type" value="Genomic_DNA"/>
</dbReference>
<gene>
    <name evidence="2" type="ORF">G2W53_006932</name>
</gene>
<dbReference type="Proteomes" id="UP000634136">
    <property type="component" value="Unassembled WGS sequence"/>
</dbReference>
<reference evidence="2" key="1">
    <citation type="submission" date="2020-09" db="EMBL/GenBank/DDBJ databases">
        <title>Genome-Enabled Discovery of Anthraquinone Biosynthesis in Senna tora.</title>
        <authorList>
            <person name="Kang S.-H."/>
            <person name="Pandey R.P."/>
            <person name="Lee C.-M."/>
            <person name="Sim J.-S."/>
            <person name="Jeong J.-T."/>
            <person name="Choi B.-S."/>
            <person name="Jung M."/>
            <person name="Ginzburg D."/>
            <person name="Zhao K."/>
            <person name="Won S.Y."/>
            <person name="Oh T.-J."/>
            <person name="Yu Y."/>
            <person name="Kim N.-H."/>
            <person name="Lee O.R."/>
            <person name="Lee T.-H."/>
            <person name="Bashyal P."/>
            <person name="Kim T.-S."/>
            <person name="Lee W.-H."/>
            <person name="Kawkins C."/>
            <person name="Kim C.-K."/>
            <person name="Kim J.S."/>
            <person name="Ahn B.O."/>
            <person name="Rhee S.Y."/>
            <person name="Sohng J.K."/>
        </authorList>
    </citation>
    <scope>NUCLEOTIDE SEQUENCE</scope>
    <source>
        <tissue evidence="2">Leaf</tissue>
    </source>
</reference>
<organism evidence="2 3">
    <name type="scientific">Senna tora</name>
    <dbReference type="NCBI Taxonomy" id="362788"/>
    <lineage>
        <taxon>Eukaryota</taxon>
        <taxon>Viridiplantae</taxon>
        <taxon>Streptophyta</taxon>
        <taxon>Embryophyta</taxon>
        <taxon>Tracheophyta</taxon>
        <taxon>Spermatophyta</taxon>
        <taxon>Magnoliopsida</taxon>
        <taxon>eudicotyledons</taxon>
        <taxon>Gunneridae</taxon>
        <taxon>Pentapetalae</taxon>
        <taxon>rosids</taxon>
        <taxon>fabids</taxon>
        <taxon>Fabales</taxon>
        <taxon>Fabaceae</taxon>
        <taxon>Caesalpinioideae</taxon>
        <taxon>Cassia clade</taxon>
        <taxon>Senna</taxon>
    </lineage>
</organism>
<sequence>MGLGPTCLGLGQPDDRAVRCGQPGQHTQMPFVDVIITGRPKLLLLLTRHQGHRGREVHEMQGARHAASHPEIRRRTRRRDRAGARLQQIASQLMMMMRRRRRRQVLLLRDRPPFSPRHTADVFCRGRLRQVQRRRRRRSFLLGLEERGGQVVGLEIEERRRGGVVGGQADSGGEQGAAVLLEGEVRVEIGGSKLGGDGHGGAGATE</sequence>
<evidence type="ECO:0000256" key="1">
    <source>
        <dbReference type="SAM" id="MobiDB-lite"/>
    </source>
</evidence>
<protein>
    <submittedName>
        <fullName evidence="2">Uncharacterized protein</fullName>
    </submittedName>
</protein>
<dbReference type="AlphaFoldDB" id="A0A834X5X2"/>
<feature type="region of interest" description="Disordered" evidence="1">
    <location>
        <begin position="53"/>
        <end position="82"/>
    </location>
</feature>
<proteinExistence type="predicted"/>
<name>A0A834X5X2_9FABA</name>
<accession>A0A834X5X2</accession>
<comment type="caution">
    <text evidence="2">The sequence shown here is derived from an EMBL/GenBank/DDBJ whole genome shotgun (WGS) entry which is preliminary data.</text>
</comment>
<evidence type="ECO:0000313" key="3">
    <source>
        <dbReference type="Proteomes" id="UP000634136"/>
    </source>
</evidence>
<evidence type="ECO:0000313" key="2">
    <source>
        <dbReference type="EMBL" id="KAF7838450.1"/>
    </source>
</evidence>
<keyword evidence="3" id="KW-1185">Reference proteome</keyword>